<evidence type="ECO:0000313" key="2">
    <source>
        <dbReference type="Proteomes" id="UP001222325"/>
    </source>
</evidence>
<proteinExistence type="predicted"/>
<dbReference type="Gene3D" id="3.80.10.10">
    <property type="entry name" value="Ribonuclease Inhibitor"/>
    <property type="match status" value="1"/>
</dbReference>
<name>A0AAD6TXC1_9AGAR</name>
<comment type="caution">
    <text evidence="1">The sequence shown here is derived from an EMBL/GenBank/DDBJ whole genome shotgun (WGS) entry which is preliminary data.</text>
</comment>
<dbReference type="Proteomes" id="UP001222325">
    <property type="component" value="Unassembled WGS sequence"/>
</dbReference>
<evidence type="ECO:0000313" key="1">
    <source>
        <dbReference type="EMBL" id="KAJ7079604.1"/>
    </source>
</evidence>
<dbReference type="EMBL" id="JARJCN010000059">
    <property type="protein sequence ID" value="KAJ7079604.1"/>
    <property type="molecule type" value="Genomic_DNA"/>
</dbReference>
<dbReference type="InterPro" id="IPR032675">
    <property type="entry name" value="LRR_dom_sf"/>
</dbReference>
<dbReference type="AlphaFoldDB" id="A0AAD6TXC1"/>
<accession>A0AAD6TXC1</accession>
<gene>
    <name evidence="1" type="ORF">B0H15DRAFT_858415</name>
</gene>
<sequence>MAETNGSLPYDLLFMLLNFLIDDKLSLYRATLINWEFNRAASRVLYSHIILSPAFEPNGNMEDPEFGTLLTSASLSHNAPHVHVLRIGGFFSTRFMPPDFEALLVAVTKAFSNLHTVEILPEVALRSDFFTAFLVELRNRTGLVTLRVNCSCVDEESAPILTKLVGLRKLELKSPGRAILQLLPEWLGRLPLLRELHLTSNCGSVTPGVLRSFLPNLPKITAISFGLSYSITDADLFGFLGQLPCLETARLQHYLQFKQSEIEHRMERLRSLTVLHHPVDDPDSADRICAWVVRAISTSPIERIQLCCDEFDDSDSAPRSFDALVEHVSRTHATTLTTLDLGGWLLSASSISFLFNACTKLQEFAAALDTVGFELFTSLLPAVPVHTAVLQVCGPFSVFAADAARIMLSSRALRRLSVNGLRTEVRGVFLLVRSAPIYPCRGPGFRRATVFAS</sequence>
<dbReference type="SUPFAM" id="SSF52047">
    <property type="entry name" value="RNI-like"/>
    <property type="match status" value="1"/>
</dbReference>
<evidence type="ECO:0008006" key="3">
    <source>
        <dbReference type="Google" id="ProtNLM"/>
    </source>
</evidence>
<keyword evidence="2" id="KW-1185">Reference proteome</keyword>
<organism evidence="1 2">
    <name type="scientific">Mycena belliarum</name>
    <dbReference type="NCBI Taxonomy" id="1033014"/>
    <lineage>
        <taxon>Eukaryota</taxon>
        <taxon>Fungi</taxon>
        <taxon>Dikarya</taxon>
        <taxon>Basidiomycota</taxon>
        <taxon>Agaricomycotina</taxon>
        <taxon>Agaricomycetes</taxon>
        <taxon>Agaricomycetidae</taxon>
        <taxon>Agaricales</taxon>
        <taxon>Marasmiineae</taxon>
        <taxon>Mycenaceae</taxon>
        <taxon>Mycena</taxon>
    </lineage>
</organism>
<reference evidence="1" key="1">
    <citation type="submission" date="2023-03" db="EMBL/GenBank/DDBJ databases">
        <title>Massive genome expansion in bonnet fungi (Mycena s.s.) driven by repeated elements and novel gene families across ecological guilds.</title>
        <authorList>
            <consortium name="Lawrence Berkeley National Laboratory"/>
            <person name="Harder C.B."/>
            <person name="Miyauchi S."/>
            <person name="Viragh M."/>
            <person name="Kuo A."/>
            <person name="Thoen E."/>
            <person name="Andreopoulos B."/>
            <person name="Lu D."/>
            <person name="Skrede I."/>
            <person name="Drula E."/>
            <person name="Henrissat B."/>
            <person name="Morin E."/>
            <person name="Kohler A."/>
            <person name="Barry K."/>
            <person name="LaButti K."/>
            <person name="Morin E."/>
            <person name="Salamov A."/>
            <person name="Lipzen A."/>
            <person name="Mereny Z."/>
            <person name="Hegedus B."/>
            <person name="Baldrian P."/>
            <person name="Stursova M."/>
            <person name="Weitz H."/>
            <person name="Taylor A."/>
            <person name="Grigoriev I.V."/>
            <person name="Nagy L.G."/>
            <person name="Martin F."/>
            <person name="Kauserud H."/>
        </authorList>
    </citation>
    <scope>NUCLEOTIDE SEQUENCE</scope>
    <source>
        <strain evidence="1">CBHHK173m</strain>
    </source>
</reference>
<protein>
    <recommendedName>
        <fullName evidence="3">F-box domain-containing protein</fullName>
    </recommendedName>
</protein>